<dbReference type="InterPro" id="IPR047757">
    <property type="entry name" value="AfsA-like"/>
</dbReference>
<accession>A0A9X8MX67</accession>
<dbReference type="GO" id="GO:0016740">
    <property type="term" value="F:transferase activity"/>
    <property type="evidence" value="ECO:0007669"/>
    <property type="project" value="InterPro"/>
</dbReference>
<organism evidence="3 4">
    <name type="scientific">Streptomyces yunnanensis</name>
    <dbReference type="NCBI Taxonomy" id="156453"/>
    <lineage>
        <taxon>Bacteria</taxon>
        <taxon>Bacillati</taxon>
        <taxon>Actinomycetota</taxon>
        <taxon>Actinomycetes</taxon>
        <taxon>Kitasatosporales</taxon>
        <taxon>Streptomycetaceae</taxon>
        <taxon>Streptomyces</taxon>
    </lineage>
</organism>
<name>A0A9X8MX67_9ACTN</name>
<sequence length="329" mass="35714">MSDTLQASSTVPVTSRRRMQQVQNPPAASRRGSDTSAPIPHEFLHRPLVEDILIISWLRLSQDRFSVTAQWPHDHLYFAPHDSRPHPMLAGETIRQAGLLLCHTEFGVPLGHHFILHDLVYTADPAHRVSGNAPTQLSIDVVCSRTRMRAGMLSSSRFDMTIRKDGRVVATGHSHVSVTSPAVYRRVRGERITARHVPGPLPTPAPPGLTGSATERDVLLSPAGQPGRWLLRIAPGHPTVVNPANDHVPGLSLLDAAQQAARALTGSSSFLPHAFGTEFHRYAEHGRPCLIEARRKVPTATGTTTVLVTGTQDGDPVFASVLTALDARS</sequence>
<gene>
    <name evidence="3" type="ORF">SAMN05216268_1097</name>
</gene>
<proteinExistence type="predicted"/>
<evidence type="ECO:0000313" key="3">
    <source>
        <dbReference type="EMBL" id="SHM17198.1"/>
    </source>
</evidence>
<reference evidence="4" key="1">
    <citation type="submission" date="2016-11" db="EMBL/GenBank/DDBJ databases">
        <authorList>
            <person name="Jaros S."/>
            <person name="Januszkiewicz K."/>
            <person name="Wedrychowicz H."/>
        </authorList>
    </citation>
    <scope>NUCLEOTIDE SEQUENCE [LARGE SCALE GENOMIC DNA]</scope>
    <source>
        <strain evidence="4">CGMCC 4.3555</strain>
    </source>
</reference>
<comment type="caution">
    <text evidence="3">The sequence shown here is derived from an EMBL/GenBank/DDBJ whole genome shotgun (WGS) entry which is preliminary data.</text>
</comment>
<feature type="region of interest" description="Disordered" evidence="1">
    <location>
        <begin position="1"/>
        <end position="39"/>
    </location>
</feature>
<protein>
    <submittedName>
        <fullName evidence="3">A-factor biosynthesis hotdog domain-containing protein</fullName>
    </submittedName>
</protein>
<dbReference type="Pfam" id="PF03756">
    <property type="entry name" value="AfsA"/>
    <property type="match status" value="2"/>
</dbReference>
<evidence type="ECO:0000256" key="1">
    <source>
        <dbReference type="SAM" id="MobiDB-lite"/>
    </source>
</evidence>
<evidence type="ECO:0000313" key="4">
    <source>
        <dbReference type="Proteomes" id="UP000184388"/>
    </source>
</evidence>
<dbReference type="NCBIfam" id="NF041195">
    <property type="entry name" value="ScbA_BarX_GamBu"/>
    <property type="match status" value="1"/>
</dbReference>
<feature type="domain" description="A-factor biosynthesis hotdog" evidence="2">
    <location>
        <begin position="44"/>
        <end position="175"/>
    </location>
</feature>
<dbReference type="InterPro" id="IPR005509">
    <property type="entry name" value="AfsA_hotdog_dom"/>
</dbReference>
<evidence type="ECO:0000259" key="2">
    <source>
        <dbReference type="Pfam" id="PF03756"/>
    </source>
</evidence>
<dbReference type="EMBL" id="FRBK01000009">
    <property type="protein sequence ID" value="SHM17198.1"/>
    <property type="molecule type" value="Genomic_DNA"/>
</dbReference>
<dbReference type="RefSeq" id="WP_079181986.1">
    <property type="nucleotide sequence ID" value="NZ_FRBK01000009.1"/>
</dbReference>
<dbReference type="AlphaFoldDB" id="A0A9X8MX67"/>
<dbReference type="Proteomes" id="UP000184388">
    <property type="component" value="Unassembled WGS sequence"/>
</dbReference>
<feature type="domain" description="A-factor biosynthesis hotdog" evidence="2">
    <location>
        <begin position="217"/>
        <end position="320"/>
    </location>
</feature>
<feature type="compositionally biased region" description="Polar residues" evidence="1">
    <location>
        <begin position="1"/>
        <end position="13"/>
    </location>
</feature>